<feature type="compositionally biased region" description="Polar residues" evidence="4">
    <location>
        <begin position="2609"/>
        <end position="2627"/>
    </location>
</feature>
<feature type="compositionally biased region" description="Basic and acidic residues" evidence="4">
    <location>
        <begin position="4465"/>
        <end position="4477"/>
    </location>
</feature>
<feature type="region of interest" description="Disordered" evidence="4">
    <location>
        <begin position="334"/>
        <end position="1219"/>
    </location>
</feature>
<feature type="compositionally biased region" description="Basic and acidic residues" evidence="4">
    <location>
        <begin position="1482"/>
        <end position="1495"/>
    </location>
</feature>
<feature type="compositionally biased region" description="Polar residues" evidence="4">
    <location>
        <begin position="2843"/>
        <end position="2854"/>
    </location>
</feature>
<feature type="compositionally biased region" description="Polar residues" evidence="4">
    <location>
        <begin position="4173"/>
        <end position="4183"/>
    </location>
</feature>
<feature type="region of interest" description="Disordered" evidence="4">
    <location>
        <begin position="2492"/>
        <end position="3015"/>
    </location>
</feature>
<feature type="compositionally biased region" description="Polar residues" evidence="4">
    <location>
        <begin position="3249"/>
        <end position="3263"/>
    </location>
</feature>
<feature type="compositionally biased region" description="Polar residues" evidence="4">
    <location>
        <begin position="1502"/>
        <end position="1524"/>
    </location>
</feature>
<dbReference type="SUPFAM" id="SSF47616">
    <property type="entry name" value="GST C-terminal domain-like"/>
    <property type="match status" value="1"/>
</dbReference>
<evidence type="ECO:0000313" key="7">
    <source>
        <dbReference type="Proteomes" id="UP001497457"/>
    </source>
</evidence>
<feature type="compositionally biased region" description="Polar residues" evidence="4">
    <location>
        <begin position="2812"/>
        <end position="2825"/>
    </location>
</feature>
<feature type="compositionally biased region" description="Polar residues" evidence="4">
    <location>
        <begin position="2562"/>
        <end position="2571"/>
    </location>
</feature>
<organism evidence="6 7">
    <name type="scientific">Urochloa decumbens</name>
    <dbReference type="NCBI Taxonomy" id="240449"/>
    <lineage>
        <taxon>Eukaryota</taxon>
        <taxon>Viridiplantae</taxon>
        <taxon>Streptophyta</taxon>
        <taxon>Embryophyta</taxon>
        <taxon>Tracheophyta</taxon>
        <taxon>Spermatophyta</taxon>
        <taxon>Magnoliopsida</taxon>
        <taxon>Liliopsida</taxon>
        <taxon>Poales</taxon>
        <taxon>Poaceae</taxon>
        <taxon>PACMAD clade</taxon>
        <taxon>Panicoideae</taxon>
        <taxon>Panicodae</taxon>
        <taxon>Paniceae</taxon>
        <taxon>Melinidinae</taxon>
        <taxon>Urochloa</taxon>
    </lineage>
</organism>
<feature type="compositionally biased region" description="Polar residues" evidence="4">
    <location>
        <begin position="3569"/>
        <end position="3585"/>
    </location>
</feature>
<feature type="compositionally biased region" description="Low complexity" evidence="4">
    <location>
        <begin position="784"/>
        <end position="795"/>
    </location>
</feature>
<feature type="compositionally biased region" description="Basic and acidic residues" evidence="4">
    <location>
        <begin position="3269"/>
        <end position="3283"/>
    </location>
</feature>
<evidence type="ECO:0000313" key="6">
    <source>
        <dbReference type="EMBL" id="CAL5087055.1"/>
    </source>
</evidence>
<feature type="compositionally biased region" description="Basic and acidic residues" evidence="4">
    <location>
        <begin position="4512"/>
        <end position="4529"/>
    </location>
</feature>
<feature type="compositionally biased region" description="Basic and acidic residues" evidence="4">
    <location>
        <begin position="2040"/>
        <end position="2070"/>
    </location>
</feature>
<dbReference type="InterPro" id="IPR036282">
    <property type="entry name" value="Glutathione-S-Trfase_C_sf"/>
</dbReference>
<evidence type="ECO:0000256" key="1">
    <source>
        <dbReference type="ARBA" id="ARBA00012452"/>
    </source>
</evidence>
<proteinExistence type="predicted"/>
<feature type="compositionally biased region" description="Polar residues" evidence="4">
    <location>
        <begin position="4251"/>
        <end position="4280"/>
    </location>
</feature>
<feature type="compositionally biased region" description="Polar residues" evidence="4">
    <location>
        <begin position="4192"/>
        <end position="4204"/>
    </location>
</feature>
<feature type="compositionally biased region" description="Basic and acidic residues" evidence="4">
    <location>
        <begin position="874"/>
        <end position="892"/>
    </location>
</feature>
<feature type="compositionally biased region" description="Basic and acidic residues" evidence="4">
    <location>
        <begin position="1662"/>
        <end position="1685"/>
    </location>
</feature>
<feature type="compositionally biased region" description="Basic and acidic residues" evidence="4">
    <location>
        <begin position="3808"/>
        <end position="3825"/>
    </location>
</feature>
<feature type="compositionally biased region" description="Basic and acidic residues" evidence="4">
    <location>
        <begin position="1576"/>
        <end position="1589"/>
    </location>
</feature>
<feature type="compositionally biased region" description="Polar residues" evidence="4">
    <location>
        <begin position="3889"/>
        <end position="3926"/>
    </location>
</feature>
<feature type="compositionally biased region" description="Polar residues" evidence="4">
    <location>
        <begin position="4480"/>
        <end position="4495"/>
    </location>
</feature>
<feature type="compositionally biased region" description="Polar residues" evidence="4">
    <location>
        <begin position="3501"/>
        <end position="3519"/>
    </location>
</feature>
<feature type="compositionally biased region" description="Polar residues" evidence="4">
    <location>
        <begin position="3776"/>
        <end position="3792"/>
    </location>
</feature>
<feature type="compositionally biased region" description="Polar residues" evidence="4">
    <location>
        <begin position="534"/>
        <end position="544"/>
    </location>
</feature>
<feature type="compositionally biased region" description="Basic and acidic residues" evidence="4">
    <location>
        <begin position="595"/>
        <end position="612"/>
    </location>
</feature>
<feature type="compositionally biased region" description="Basic and acidic residues" evidence="4">
    <location>
        <begin position="1172"/>
        <end position="1185"/>
    </location>
</feature>
<feature type="region of interest" description="Disordered" evidence="4">
    <location>
        <begin position="3245"/>
        <end position="3351"/>
    </location>
</feature>
<feature type="domain" description="GST C-terminal" evidence="5">
    <location>
        <begin position="94"/>
        <end position="230"/>
    </location>
</feature>
<feature type="compositionally biased region" description="Basic and acidic residues" evidence="4">
    <location>
        <begin position="2266"/>
        <end position="2289"/>
    </location>
</feature>
<feature type="compositionally biased region" description="Polar residues" evidence="4">
    <location>
        <begin position="1922"/>
        <end position="1933"/>
    </location>
</feature>
<feature type="compositionally biased region" description="Basic and acidic residues" evidence="4">
    <location>
        <begin position="4341"/>
        <end position="4361"/>
    </location>
</feature>
<feature type="region of interest" description="Disordered" evidence="4">
    <location>
        <begin position="3028"/>
        <end position="3228"/>
    </location>
</feature>
<feature type="compositionally biased region" description="Polar residues" evidence="4">
    <location>
        <begin position="289"/>
        <end position="303"/>
    </location>
</feature>
<feature type="compositionally biased region" description="Polar residues" evidence="4">
    <location>
        <begin position="4362"/>
        <end position="4372"/>
    </location>
</feature>
<feature type="compositionally biased region" description="Polar residues" evidence="4">
    <location>
        <begin position="2025"/>
        <end position="2038"/>
    </location>
</feature>
<feature type="compositionally biased region" description="Polar residues" evidence="4">
    <location>
        <begin position="1590"/>
        <end position="1603"/>
    </location>
</feature>
<dbReference type="InterPro" id="IPR010987">
    <property type="entry name" value="Glutathione-S-Trfase_C-like"/>
</dbReference>
<evidence type="ECO:0000256" key="4">
    <source>
        <dbReference type="SAM" id="MobiDB-lite"/>
    </source>
</evidence>
<dbReference type="PANTHER" id="PTHR43900">
    <property type="entry name" value="GLUTATHIONE S-TRANSFERASE RHO"/>
    <property type="match status" value="1"/>
</dbReference>
<feature type="compositionally biased region" description="Low complexity" evidence="4">
    <location>
        <begin position="4547"/>
        <end position="4557"/>
    </location>
</feature>
<dbReference type="GO" id="GO:0004364">
    <property type="term" value="F:glutathione transferase activity"/>
    <property type="evidence" value="ECO:0007669"/>
    <property type="project" value="UniProtKB-EC"/>
</dbReference>
<dbReference type="FunFam" id="1.20.1050.10:FF:000042">
    <property type="entry name" value="Glutathione S-transferase F9"/>
    <property type="match status" value="1"/>
</dbReference>
<feature type="compositionally biased region" description="Polar residues" evidence="4">
    <location>
        <begin position="3945"/>
        <end position="3961"/>
    </location>
</feature>
<feature type="compositionally biased region" description="Basic and acidic residues" evidence="4">
    <location>
        <begin position="1298"/>
        <end position="1316"/>
    </location>
</feature>
<dbReference type="InterPro" id="IPR040079">
    <property type="entry name" value="Glutathione_S-Trfase"/>
</dbReference>
<feature type="compositionally biased region" description="Polar residues" evidence="4">
    <location>
        <begin position="3660"/>
        <end position="3685"/>
    </location>
</feature>
<feature type="compositionally biased region" description="Basic and acidic residues" evidence="4">
    <location>
        <begin position="219"/>
        <end position="240"/>
    </location>
</feature>
<dbReference type="Gene3D" id="1.20.1050.10">
    <property type="match status" value="1"/>
</dbReference>
<comment type="catalytic activity">
    <reaction evidence="3">
        <text>RX + glutathione = an S-substituted glutathione + a halide anion + H(+)</text>
        <dbReference type="Rhea" id="RHEA:16437"/>
        <dbReference type="ChEBI" id="CHEBI:15378"/>
        <dbReference type="ChEBI" id="CHEBI:16042"/>
        <dbReference type="ChEBI" id="CHEBI:17792"/>
        <dbReference type="ChEBI" id="CHEBI:57925"/>
        <dbReference type="ChEBI" id="CHEBI:90779"/>
        <dbReference type="EC" id="2.5.1.18"/>
    </reaction>
</comment>
<evidence type="ECO:0000256" key="3">
    <source>
        <dbReference type="ARBA" id="ARBA00047960"/>
    </source>
</evidence>
<feature type="compositionally biased region" description="Basic and acidic residues" evidence="4">
    <location>
        <begin position="2314"/>
        <end position="2331"/>
    </location>
</feature>
<feature type="compositionally biased region" description="Basic and acidic residues" evidence="4">
    <location>
        <begin position="681"/>
        <end position="711"/>
    </location>
</feature>
<feature type="compositionally biased region" description="Basic and acidic residues" evidence="4">
    <location>
        <begin position="1852"/>
        <end position="1864"/>
    </location>
</feature>
<feature type="compositionally biased region" description="Basic and acidic residues" evidence="4">
    <location>
        <begin position="2629"/>
        <end position="2641"/>
    </location>
</feature>
<dbReference type="Proteomes" id="UP001497457">
    <property type="component" value="Chromosome 8b"/>
</dbReference>
<feature type="region of interest" description="Disordered" evidence="4">
    <location>
        <begin position="3736"/>
        <end position="4596"/>
    </location>
</feature>
<evidence type="ECO:0000256" key="2">
    <source>
        <dbReference type="ARBA" id="ARBA00022679"/>
    </source>
</evidence>
<dbReference type="PANTHER" id="PTHR43900:SF96">
    <property type="entry name" value="GLUTATHIONE TRANSFERASE"/>
    <property type="match status" value="1"/>
</dbReference>
<keyword evidence="7" id="KW-1185">Reference proteome</keyword>
<feature type="compositionally biased region" description="Polar residues" evidence="4">
    <location>
        <begin position="658"/>
        <end position="668"/>
    </location>
</feature>
<feature type="compositionally biased region" description="Basic and acidic residues" evidence="4">
    <location>
        <begin position="547"/>
        <end position="583"/>
    </location>
</feature>
<dbReference type="InterPro" id="IPR036249">
    <property type="entry name" value="Thioredoxin-like_sf"/>
</dbReference>
<feature type="compositionally biased region" description="Polar residues" evidence="4">
    <location>
        <begin position="4386"/>
        <end position="4437"/>
    </location>
</feature>
<feature type="compositionally biased region" description="Basic and acidic residues" evidence="4">
    <location>
        <begin position="2112"/>
        <end position="2123"/>
    </location>
</feature>
<feature type="compositionally biased region" description="Polar residues" evidence="4">
    <location>
        <begin position="3477"/>
        <end position="3494"/>
    </location>
</feature>
<feature type="compositionally biased region" description="Basic and acidic residues" evidence="4">
    <location>
        <begin position="4574"/>
        <end position="4596"/>
    </location>
</feature>
<feature type="compositionally biased region" description="Polar residues" evidence="4">
    <location>
        <begin position="3858"/>
        <end position="3872"/>
    </location>
</feature>
<feature type="compositionally biased region" description="Polar residues" evidence="4">
    <location>
        <begin position="3031"/>
        <end position="3064"/>
    </location>
</feature>
<evidence type="ECO:0000259" key="5">
    <source>
        <dbReference type="PROSITE" id="PS50405"/>
    </source>
</evidence>
<feature type="compositionally biased region" description="Polar residues" evidence="4">
    <location>
        <begin position="962"/>
        <end position="974"/>
    </location>
</feature>
<feature type="compositionally biased region" description="Polar residues" evidence="4">
    <location>
        <begin position="4301"/>
        <end position="4315"/>
    </location>
</feature>
<feature type="compositionally biased region" description="Polar residues" evidence="4">
    <location>
        <begin position="4229"/>
        <end position="4242"/>
    </location>
</feature>
<feature type="compositionally biased region" description="Basic and acidic residues" evidence="4">
    <location>
        <begin position="1874"/>
        <end position="1887"/>
    </location>
</feature>
<feature type="compositionally biased region" description="Polar residues" evidence="4">
    <location>
        <begin position="627"/>
        <end position="636"/>
    </location>
</feature>
<feature type="region of interest" description="Disordered" evidence="4">
    <location>
        <begin position="1279"/>
        <end position="1794"/>
    </location>
</feature>
<feature type="compositionally biased region" description="Basic and acidic residues" evidence="4">
    <location>
        <begin position="1060"/>
        <end position="1070"/>
    </location>
</feature>
<dbReference type="SFLD" id="SFLDG00358">
    <property type="entry name" value="Main_(cytGST)"/>
    <property type="match status" value="1"/>
</dbReference>
<feature type="compositionally biased region" description="Polar residues" evidence="4">
    <location>
        <begin position="2168"/>
        <end position="2180"/>
    </location>
</feature>
<feature type="compositionally biased region" description="Polar residues" evidence="4">
    <location>
        <begin position="3635"/>
        <end position="3645"/>
    </location>
</feature>
<feature type="compositionally biased region" description="Basic and acidic residues" evidence="4">
    <location>
        <begin position="765"/>
        <end position="778"/>
    </location>
</feature>
<feature type="compositionally biased region" description="Polar residues" evidence="4">
    <location>
        <begin position="3754"/>
        <end position="3765"/>
    </location>
</feature>
<feature type="compositionally biased region" description="Polar residues" evidence="4">
    <location>
        <begin position="2731"/>
        <end position="2747"/>
    </location>
</feature>
<feature type="compositionally biased region" description="Polar residues" evidence="4">
    <location>
        <begin position="4094"/>
        <end position="4130"/>
    </location>
</feature>
<feature type="compositionally biased region" description="Basic and acidic residues" evidence="4">
    <location>
        <begin position="1896"/>
        <end position="1907"/>
    </location>
</feature>
<dbReference type="Gene3D" id="3.40.30.10">
    <property type="entry name" value="Glutaredoxin"/>
    <property type="match status" value="1"/>
</dbReference>
<feature type="compositionally biased region" description="Polar residues" evidence="4">
    <location>
        <begin position="2072"/>
        <end position="2088"/>
    </location>
</feature>
<feature type="compositionally biased region" description="Polar residues" evidence="4">
    <location>
        <begin position="4330"/>
        <end position="4340"/>
    </location>
</feature>
<feature type="region of interest" description="Disordered" evidence="4">
    <location>
        <begin position="219"/>
        <end position="303"/>
    </location>
</feature>
<feature type="compositionally biased region" description="Polar residues" evidence="4">
    <location>
        <begin position="2708"/>
        <end position="2720"/>
    </location>
</feature>
<feature type="region of interest" description="Disordered" evidence="4">
    <location>
        <begin position="1808"/>
        <end position="2474"/>
    </location>
</feature>
<feature type="compositionally biased region" description="Polar residues" evidence="4">
    <location>
        <begin position="2226"/>
        <end position="2244"/>
    </location>
</feature>
<feature type="compositionally biased region" description="Polar residues" evidence="4">
    <location>
        <begin position="2900"/>
        <end position="2915"/>
    </location>
</feature>
<accession>A0ABC9G494</accession>
<feature type="compositionally biased region" description="Polar residues" evidence="4">
    <location>
        <begin position="3695"/>
        <end position="3709"/>
    </location>
</feature>
<feature type="compositionally biased region" description="Polar residues" evidence="4">
    <location>
        <begin position="1471"/>
        <end position="1481"/>
    </location>
</feature>
<feature type="compositionally biased region" description="Basic and acidic residues" evidence="4">
    <location>
        <begin position="1757"/>
        <end position="1766"/>
    </location>
</feature>
<feature type="compositionally biased region" description="Polar residues" evidence="4">
    <location>
        <begin position="4454"/>
        <end position="4464"/>
    </location>
</feature>
<dbReference type="SUPFAM" id="SSF52833">
    <property type="entry name" value="Thioredoxin-like"/>
    <property type="match status" value="1"/>
</dbReference>
<dbReference type="PROSITE" id="PS50405">
    <property type="entry name" value="GST_CTER"/>
    <property type="match status" value="1"/>
</dbReference>
<feature type="region of interest" description="Disordered" evidence="4">
    <location>
        <begin position="3364"/>
        <end position="3714"/>
    </location>
</feature>
<feature type="compositionally biased region" description="Polar residues" evidence="4">
    <location>
        <begin position="2999"/>
        <end position="3015"/>
    </location>
</feature>
<dbReference type="Pfam" id="PF00043">
    <property type="entry name" value="GST_C"/>
    <property type="match status" value="1"/>
</dbReference>
<feature type="region of interest" description="Disordered" evidence="4">
    <location>
        <begin position="1243"/>
        <end position="1267"/>
    </location>
</feature>
<dbReference type="InterPro" id="IPR004046">
    <property type="entry name" value="GST_C"/>
</dbReference>
<dbReference type="CDD" id="cd03187">
    <property type="entry name" value="GST_C_Phi"/>
    <property type="match status" value="1"/>
</dbReference>
<feature type="compositionally biased region" description="Basic and acidic residues" evidence="4">
    <location>
        <begin position="2143"/>
        <end position="2164"/>
    </location>
</feature>
<name>A0ABC9G494_9POAL</name>
<feature type="compositionally biased region" description="Basic and acidic residues" evidence="4">
    <location>
        <begin position="1381"/>
        <end position="1392"/>
    </location>
</feature>
<feature type="compositionally biased region" description="Polar residues" evidence="4">
    <location>
        <begin position="379"/>
        <end position="388"/>
    </location>
</feature>
<feature type="compositionally biased region" description="Polar residues" evidence="4">
    <location>
        <begin position="3287"/>
        <end position="3297"/>
    </location>
</feature>
<dbReference type="GO" id="GO:0009636">
    <property type="term" value="P:response to toxic substance"/>
    <property type="evidence" value="ECO:0007669"/>
    <property type="project" value="UniProtKB-ARBA"/>
</dbReference>
<feature type="compositionally biased region" description="Basic and acidic residues" evidence="4">
    <location>
        <begin position="2983"/>
        <end position="2998"/>
    </location>
</feature>
<feature type="compositionally biased region" description="Polar residues" evidence="4">
    <location>
        <begin position="3333"/>
        <end position="3351"/>
    </location>
</feature>
<feature type="compositionally biased region" description="Low complexity" evidence="4">
    <location>
        <begin position="3065"/>
        <end position="3076"/>
    </location>
</feature>
<feature type="compositionally biased region" description="Basic and acidic residues" evidence="4">
    <location>
        <begin position="489"/>
        <end position="498"/>
    </location>
</feature>
<reference evidence="6" key="1">
    <citation type="submission" date="2024-10" db="EMBL/GenBank/DDBJ databases">
        <authorList>
            <person name="Ryan C."/>
        </authorList>
    </citation>
    <scope>NUCLEOTIDE SEQUENCE [LARGE SCALE GENOMIC DNA]</scope>
</reference>
<feature type="compositionally biased region" description="Polar residues" evidence="4">
    <location>
        <begin position="3615"/>
        <end position="3624"/>
    </location>
</feature>
<keyword evidence="2" id="KW-0808">Transferase</keyword>
<feature type="compositionally biased region" description="Polar residues" evidence="4">
    <location>
        <begin position="3829"/>
        <end position="3838"/>
    </location>
</feature>
<dbReference type="SFLD" id="SFLDS00019">
    <property type="entry name" value="Glutathione_Transferase_(cytos"/>
    <property type="match status" value="1"/>
</dbReference>
<sequence>MVGLGTGAPIVQVYHEKSIILPDVSRVLACLYEKDIKFETHTASYKSLLRLQASSHAPVPFYDGPTFLEESRGICRYIAEKYEHQGYPFLLGKDALERASVEQWLHNEEHAFNPPSQALYCHLAFPLDEEDSDDIDLHTRKLEEVLEVYEQRLSDSRFLAGNKFTLADLVHLPNSHYITSSDKFVYLYDSRKNVSRWWEEISTRKSWQQVLRDMKRVEEQNKQEELKKQQQRRMQKEHPRTSGHPIRIYSRKQTSTEPRTILVPPADTVSPSSLVPPLPTDTFPDEALVSSSQSTPTADKSSAVLSKETVFNAPDKIPPPSVQSTPTTSIEYPIPGQSIKDDSSPTTAKKPPLTDAAMSSTKDASIPEPTAGDLHTRYGPSSSVSNNLDVFDYHPSHAGTDDETPYIEPTTRRTSETFDAFSGSNIAAGHTKTSSIPAKEEPDQSSVSDFYKSDSRAAGIDSRYKESIPYSGRTTRKLEPTDTSASKPHTSDDYHRLQAEQWHTASTGLHDLKQEADYLTSTQQGKPSKDVKQYPSQDSEQATSHPVPEEPMSKELVQRQEYTTRRPYTDQRSRGIVDDKASSDQRSALLLPSTQEHDETPSRQEAAKDARGRIPSQAGHRRLQAEQWHTASTGSKQEADHLMSTHQQGKPSKDVKQYPSQDSEQATSHPAPEEPMSMEPVQRRENTTRRPYADQRSRGTVEDKASFDQRSKLLLPSTQEHDATPSMQEAAKDARDRIPSQAWYPGGQDTNKQPRDPPSVPRQRAAQDARGTLDESKAADSTVSSESSPDASRASLPRKDLDGARHTTAPFQKRYPATGDTSKQARDKISTPWQMTDKDAEDTTEETKFSDSSSSQEQPLYIQRADAPPWKQGTTEDHHGATSAIQEKHANVKDTTGISRDVAFKPKKMIGQNDQDTFKETKSGSPSSLRDQQTDTWQAASTLPEQEVNQDDLSAAPPYQTRYPSSTTPSNTRYQIAKDASKQPRGTAPTPKKKSAQDDSATYEESNTADEVASTEQPLSARRAPVSPQRQEVQKRYPDDEDDIQAANTASSSWQIAPDNGKDISEETKLADSTTSTKPLYRQQAAPPLPRQVEVEDAQSKVRQRRVTIPEPQKMVPRVAQDTHGERKTAAPGEQFSDRLQAIPQSRPAAAKDAQSATGETIQFPGIFDTTNKTRDAFEETKDPDSTLPLLSKEPTSKVQPSLQEAASHGGLSSKPSTIEQWQRASVPLNGDEIGMATIDQKLTPMSQQATPSAEGVNQMARESGEKRVELHVPTEAEISGVQSASPSFPGASTAHHATTDDKFVKKSTVDERIGEPTKMQTPTPDSARAHTKRPTPMGHEIGGSELVSIPDGQISEAAKTRRDQAPLQEDVQDVNLPTHDVAKDTFKETKIADSTPSSAKPMYTQRSPPTPRHAEVEDTSDKGTKSREIVPDRQKMVERRAGTTGEQLSDSLKATHPSRQAPAEDALSATGDTIQSSDILDTSKKARGTYEEAKGPGSMLSKAQSLGAQDAQHTTGESTTPTAGQRKDVSTKPQPDVQDGPNESKLSVADWHGLGTSEGKDAIETETTITGKKPFSMERIRETSKKSESTTPKAHPTDSQGSVEEKTSSIYQKKPMVAQDSLEQAQTIPVGEKADGYTPKHQRASDDPNTFAEKLNASEPVRAKTHADFSTEEPYREDTTDDQKMAPPLLSRELTSQVQPPSEPSHDAAFHGDLSTKPSTIDQWRRASAPLHDVTTSSGDDEVAMSTVDQKPTPMRLEESDEQRVEPPVPIEAETSGFQRASPSFPGASMDDHATIGDKLAKQSIIDERVGKPIQMQTSTPDAKQSIIDERVGKPIQMQTSTPDAHPASEPTKRSTPEGHGIGDSDGQISEATKARDDPATVHEDVYGVNLPTRDAGKDTFKETKVADSTPSSAKPMYIQQPANTPLRQTQVGEPRDKSMQSRETIPEQQKMMERKAGISGEQSSDRQKAIRPSRQVAADEDAPTGDTIQSPYIPDGSKKPRGTFEEAIGPGSTLPKAQALDAQDSQLTKGESTMPNADQRKDWKDAKDDETIMTEEKSFSTERLREMFQESESTTPKTQSTDSQDYGTVDKPFPVYQKGPLAAQIIQAGEKVDSSTPEHLESSGSPYTYDDKLSASAPARADIHDDRTAEEPYKTYTSDDQKVAPSLSSEEPESQMQPLSEPFQRAVPDGDSPSKSFTIDQWQRASAPLRGVSTDSGDAEVAMPSNNDQKSRPVSQEATLSSPVPIRAETSDVGRTVPSLPEAARSDDATIDDKFAKQSNIDERMEAPKQMQEPITAAHPASASINGTTTPDGHEAGDLKLDRTTEGQRLKAAKATQDPAIIHEDVHDASLSTRDAAINEKAATHHASGDQPITGYIHDRQAWSPAPTQAQPTVVTPHDPDSSQYAHTGDSGKTELTKPIVTDQEETAPIAGSTSMDPQRAGTLPAEQKSAPLDKGSTYAVQPLSPVEPIKTDSNVSAADYSNAPQMIFRQQARPSAPSTIGIPASDTQGVIGKIQEVTPDNSRTDDLGKPFVPSEQQVSHASQAIPDQEEMASPPGATVSPTSDTQLASDEPRSKEVGDLAPSTQIDSTEPRIGDSIAAAPDQAKDSQTTPEPSTYTQRPSGTLQEDEHADNSGEVKSSKPPSVVREGKPAAAVPASAPDTQHGAAEPKFALSGQSSARTTFLAPTPGTQYGTELPKADVDEQKFASSGQEPSLSTEPTKEDTDVAATDQTSTLEKIIDQNYTTPAPDEAKTPFSGTPDASRETQKSTNGDHIDEKPPGQGRVSSYRHVSEPPKGPTPEAHSDVDKETTLGSSQAETLNTRPDPTPIGSDAHLSSDDVPATSSSPETQDLQGSAYARNVPADSLGKIESPGHLPTDQAMAPIMSPSVPSVTPLGTIPGTNSVQPPRQASIASTVDLESVRDTQHGIPEGEAIPAEQKFSISDQEPHHTLEPLSSAESRKEEANAAAGDQPNVPQVPGKTVRNEVKAPSSDAREALQKNQQPSHAVLPEQTTYAVLPEVDSSVVDKETTLLSSQAQTSAAEPDSTPTSGDVSPTSSLQNQDMQPPVTTQAPTTQSLQGSAPTQDDYLSKFEPPKQASTDQVTEPVTSSTAPSDAPQGQDSAQSIQPPLSTEPTEDNTVVTASNQTKDMETITHQQAITPAPDTANTFLQTDQKAMPPIAGPTSMEPQLAGTLPAEVTHSEQKPSPSEKGSARAAQRLSPVEPINTNSNVAAADYTNAQQMIFREQARSSAPSTIGIPTSDIQGVIGKIEEGTLDNHTDDSAKPSVPNQEQVSHVSQAIPGKEEMASPPGATVYPTSATQFASAEVQEVSPDDQQAVESSTPLFSSGKQGSLVVSTFVPGEVGPVEKKFAPSDQGLPHSAEQPTSGKPRKEQTGVPTAEQIKEQPTIIGQQDTLDPREVLTSEDVLDTTPTHGDVHLTGSIEPERRSLSVQGEEPKSATQAPPPLVAKDSQDPEDISTNAMGNVQSLKPSTTPDARGITPGSTPRNAAVTEQISSPSGKDSADHLEPAFSLGPRNEGIRDSAPSALLISSTNPSREDSIVAVPDQAKDSQTTPSQQGILSTQRPSGKVQENIPGDNSGKDKSLRPSAVREGIPASTQLNSTTEPRSKEIGDLVPSTQLNSTTEPRNGDAIIAAPDQAEDYQTTPGQQVRLSAPSSYTQHPSGTPQEDEPVDNSGKVNPSKLPSVSAQDQVAVDEEKVVPSGHFTVPAPATQYGTELQKTDVNGHKVSPLVQDSVGSVQPSFSSEPTKEDSVVAATDQTGTLENIIGQNDTTPAPDKAKTPFLGNPDASRETQKSTDDDHTDEKLPGQSRVSPYSHVSESPEGSIPESHSDVVYKETTLGSSQAETSKSGPDSTIIGGYAHLSSGDVAASSSLPETQDLQGSAYAQNVPTDSLGKSESPGHLSTDQAMEPRMSPSSPSVAPLGTVTGTNSFQLPKQASLVSTGDLESVGDTQHGIPRDEGTPVEQKFAISDQESAHTMEPPSSAEPSKEEAHVAAGDRPNAPQGLETTVQHQVKAPSPDARGSLQKDQQPSRDDDHISNPANQLVSEEKASHAGRASEGPISEVSGAVDKKMTLPSSQVQTASTRPESTPMSGGTHISSVDVPATSSLQNEEVDTPAATRVPTPQAPLDSAATQNIPADSLGEIIPAALSDAPQGTESDQLSHASEPLFSAEPSNKASHAGPSSESREGITPEMRSPVVDAKTILPSRQVRTAKTGPDSTPVNGDVPDRSPLQNQEAQPSAATQVPTVQAEGSASTNNEPVDSLGDIKSPRQLPTDEVVAPTTSFAAPSDSSQGTEPGDQAKTVPHGDLPTSQVVGQSESADSKGMDSQKNRKGASTDENPKMQQQIEQFNTGPFEDSNKEADGTVRSNISTTFEELQKQPSWPKQSMQSSDEPENQQQTDHTIVQSLEGNGNQAEQTKAHDTETGGPEDMEASENTNQKNNRISQEETSDHSRKEASGVQRSGENTKDAPNSTEDAPGDVQAISKSMESSRFSEESKAQLQSEDKTSEPEAQNSKTGQPRGDIPANSSQNNSIQSQVEASDKSVEQPYPGIQNKDRDSSRLDDSADPTKHGDVED</sequence>
<feature type="compositionally biased region" description="Polar residues" evidence="4">
    <location>
        <begin position="3097"/>
        <end position="3174"/>
    </location>
</feature>
<feature type="compositionally biased region" description="Polar residues" evidence="4">
    <location>
        <begin position="1046"/>
        <end position="1055"/>
    </location>
</feature>
<dbReference type="EC" id="2.5.1.18" evidence="1"/>
<feature type="compositionally biased region" description="Basic and acidic residues" evidence="4">
    <location>
        <begin position="1413"/>
        <end position="1442"/>
    </location>
</feature>
<gene>
    <name evidence="6" type="ORF">URODEC1_LOCUS111965</name>
</gene>
<protein>
    <recommendedName>
        <fullName evidence="1">glutathione transferase</fullName>
        <ecNumber evidence="1">2.5.1.18</ecNumber>
    </recommendedName>
</protein>
<dbReference type="InterPro" id="IPR034347">
    <property type="entry name" value="GST_Phi_C"/>
</dbReference>
<feature type="compositionally biased region" description="Polar residues" evidence="4">
    <location>
        <begin position="923"/>
        <end position="944"/>
    </location>
</feature>
<dbReference type="EMBL" id="OZ075118">
    <property type="protein sequence ID" value="CAL5087055.1"/>
    <property type="molecule type" value="Genomic_DNA"/>
</dbReference>
<feature type="compositionally biased region" description="Basic and acidic residues" evidence="4">
    <location>
        <begin position="2763"/>
        <end position="2780"/>
    </location>
</feature>
<feature type="compositionally biased region" description="Polar residues" evidence="4">
    <location>
        <begin position="2195"/>
        <end position="2206"/>
    </location>
</feature>